<accession>A0A8K0JXR6</accession>
<gene>
    <name evidence="12" type="ORF">J437_LFUL001146</name>
</gene>
<keyword evidence="13" id="KW-1185">Reference proteome</keyword>
<keyword evidence="5 8" id="KW-0406">Ion transport</keyword>
<dbReference type="GO" id="GO:0022841">
    <property type="term" value="F:potassium ion leak channel activity"/>
    <property type="evidence" value="ECO:0007669"/>
    <property type="project" value="TreeGrafter"/>
</dbReference>
<dbReference type="GO" id="GO:0030322">
    <property type="term" value="P:stabilization of membrane potential"/>
    <property type="evidence" value="ECO:0007669"/>
    <property type="project" value="TreeGrafter"/>
</dbReference>
<feature type="domain" description="Potassium channel" evidence="11">
    <location>
        <begin position="329"/>
        <end position="370"/>
    </location>
</feature>
<protein>
    <recommendedName>
        <fullName evidence="11">Potassium channel domain-containing protein</fullName>
    </recommendedName>
</protein>
<evidence type="ECO:0000259" key="11">
    <source>
        <dbReference type="Pfam" id="PF07885"/>
    </source>
</evidence>
<dbReference type="PANTHER" id="PTHR11003:SF334">
    <property type="entry name" value="FI03418P"/>
    <property type="match status" value="1"/>
</dbReference>
<comment type="similarity">
    <text evidence="8">Belongs to the two pore domain potassium channel (TC 1.A.1.8) family.</text>
</comment>
<comment type="subcellular location">
    <subcellularLocation>
        <location evidence="1">Membrane</location>
        <topology evidence="1">Multi-pass membrane protein</topology>
    </subcellularLocation>
</comment>
<keyword evidence="2 8" id="KW-0813">Transport</keyword>
<keyword evidence="6 10" id="KW-0472">Membrane</keyword>
<feature type="transmembrane region" description="Helical" evidence="10">
    <location>
        <begin position="72"/>
        <end position="90"/>
    </location>
</feature>
<evidence type="ECO:0000256" key="9">
    <source>
        <dbReference type="SAM" id="MobiDB-lite"/>
    </source>
</evidence>
<feature type="transmembrane region" description="Helical" evidence="10">
    <location>
        <begin position="39"/>
        <end position="60"/>
    </location>
</feature>
<evidence type="ECO:0000313" key="13">
    <source>
        <dbReference type="Proteomes" id="UP000792457"/>
    </source>
</evidence>
<feature type="region of interest" description="Disordered" evidence="9">
    <location>
        <begin position="250"/>
        <end position="272"/>
    </location>
</feature>
<evidence type="ECO:0000256" key="8">
    <source>
        <dbReference type="RuleBase" id="RU003857"/>
    </source>
</evidence>
<dbReference type="GO" id="GO:0005886">
    <property type="term" value="C:plasma membrane"/>
    <property type="evidence" value="ECO:0007669"/>
    <property type="project" value="TreeGrafter"/>
</dbReference>
<keyword evidence="3 8" id="KW-0812">Transmembrane</keyword>
<feature type="transmembrane region" description="Helical" evidence="10">
    <location>
        <begin position="349"/>
        <end position="366"/>
    </location>
</feature>
<dbReference type="Proteomes" id="UP000792457">
    <property type="component" value="Unassembled WGS sequence"/>
</dbReference>
<dbReference type="OrthoDB" id="297496at2759"/>
<evidence type="ECO:0000256" key="3">
    <source>
        <dbReference type="ARBA" id="ARBA00022692"/>
    </source>
</evidence>
<reference evidence="12" key="2">
    <citation type="submission" date="2017-10" db="EMBL/GenBank/DDBJ databases">
        <title>Ladona fulva Genome sequencing and assembly.</title>
        <authorList>
            <person name="Murali S."/>
            <person name="Richards S."/>
            <person name="Bandaranaike D."/>
            <person name="Bellair M."/>
            <person name="Blankenburg K."/>
            <person name="Chao H."/>
            <person name="Dinh H."/>
            <person name="Doddapaneni H."/>
            <person name="Dugan-Rocha S."/>
            <person name="Elkadiri S."/>
            <person name="Gnanaolivu R."/>
            <person name="Hernandez B."/>
            <person name="Skinner E."/>
            <person name="Javaid M."/>
            <person name="Lee S."/>
            <person name="Li M."/>
            <person name="Ming W."/>
            <person name="Munidasa M."/>
            <person name="Muniz J."/>
            <person name="Nguyen L."/>
            <person name="Hughes D."/>
            <person name="Osuji N."/>
            <person name="Pu L.-L."/>
            <person name="Puazo M."/>
            <person name="Qu C."/>
            <person name="Quiroz J."/>
            <person name="Raj R."/>
            <person name="Weissenberger G."/>
            <person name="Xin Y."/>
            <person name="Zou X."/>
            <person name="Han Y."/>
            <person name="Worley K."/>
            <person name="Muzny D."/>
            <person name="Gibbs R."/>
        </authorList>
    </citation>
    <scope>NUCLEOTIDE SEQUENCE</scope>
    <source>
        <strain evidence="12">Sampled in the wild</strain>
    </source>
</reference>
<name>A0A8K0JXR6_LADFU</name>
<evidence type="ECO:0000256" key="2">
    <source>
        <dbReference type="ARBA" id="ARBA00022448"/>
    </source>
</evidence>
<dbReference type="InterPro" id="IPR013099">
    <property type="entry name" value="K_chnl_dom"/>
</dbReference>
<feature type="transmembrane region" description="Helical" evidence="10">
    <location>
        <begin position="323"/>
        <end position="343"/>
    </location>
</feature>
<keyword evidence="7 8" id="KW-0407">Ion channel</keyword>
<feature type="compositionally biased region" description="Acidic residues" evidence="9">
    <location>
        <begin position="250"/>
        <end position="259"/>
    </location>
</feature>
<dbReference type="EMBL" id="KZ308183">
    <property type="protein sequence ID" value="KAG8224069.1"/>
    <property type="molecule type" value="Genomic_DNA"/>
</dbReference>
<dbReference type="Gene3D" id="1.10.287.70">
    <property type="match status" value="2"/>
</dbReference>
<dbReference type="AlphaFoldDB" id="A0A8K0JXR6"/>
<evidence type="ECO:0000256" key="1">
    <source>
        <dbReference type="ARBA" id="ARBA00004141"/>
    </source>
</evidence>
<evidence type="ECO:0000256" key="7">
    <source>
        <dbReference type="ARBA" id="ARBA00023303"/>
    </source>
</evidence>
<evidence type="ECO:0000256" key="6">
    <source>
        <dbReference type="ARBA" id="ARBA00023136"/>
    </source>
</evidence>
<evidence type="ECO:0000256" key="5">
    <source>
        <dbReference type="ARBA" id="ARBA00023065"/>
    </source>
</evidence>
<comment type="caution">
    <text evidence="12">The sequence shown here is derived from an EMBL/GenBank/DDBJ whole genome shotgun (WGS) entry which is preliminary data.</text>
</comment>
<dbReference type="SUPFAM" id="SSF81324">
    <property type="entry name" value="Voltage-gated potassium channels"/>
    <property type="match status" value="2"/>
</dbReference>
<sequence>MYEKNWTLMVNERLRLFETNVAAATVADRQILMNEEKQWSYGGALFYSMAVITTIGFGNWTPKTTAGKLMTMVYAVMGIPLMIICLSYLGTLLAHALRFAYTAVCCFFFSCCFPRKEYAYKSQSALTSVSLEEADFTVDLEEPIEEISAEEHLIGNSENPHQIQILTNSYMLPTMDVNAVDVDPNTQMPLSNVAAEHELNYKAVEKDVSPTFDVNVEIQNISDEHGDGYSANRNLCEEIVTKESFNFLEEEGNTQEDNEECKGSNTKEPVTPSRIPLIGRSQAYEYPLSALAEAKNIWTSALSTRPPTPVPNKRRGGRYKVPIFLVLGILCAYICIGGVAFAAMEGKSFLDGAYFCFVTLATIGFGETHLGKSQESYKNVTTFQDKAGMISDRKG</sequence>
<evidence type="ECO:0000256" key="4">
    <source>
        <dbReference type="ARBA" id="ARBA00022989"/>
    </source>
</evidence>
<dbReference type="PRINTS" id="PR01333">
    <property type="entry name" value="2POREKCHANEL"/>
</dbReference>
<feature type="domain" description="Potassium channel" evidence="11">
    <location>
        <begin position="30"/>
        <end position="93"/>
    </location>
</feature>
<organism evidence="12 13">
    <name type="scientific">Ladona fulva</name>
    <name type="common">Scarce chaser dragonfly</name>
    <name type="synonym">Libellula fulva</name>
    <dbReference type="NCBI Taxonomy" id="123851"/>
    <lineage>
        <taxon>Eukaryota</taxon>
        <taxon>Metazoa</taxon>
        <taxon>Ecdysozoa</taxon>
        <taxon>Arthropoda</taxon>
        <taxon>Hexapoda</taxon>
        <taxon>Insecta</taxon>
        <taxon>Pterygota</taxon>
        <taxon>Palaeoptera</taxon>
        <taxon>Odonata</taxon>
        <taxon>Epiprocta</taxon>
        <taxon>Anisoptera</taxon>
        <taxon>Libelluloidea</taxon>
        <taxon>Libellulidae</taxon>
        <taxon>Ladona</taxon>
    </lineage>
</organism>
<dbReference type="Pfam" id="PF07885">
    <property type="entry name" value="Ion_trans_2"/>
    <property type="match status" value="2"/>
</dbReference>
<proteinExistence type="inferred from homology"/>
<reference evidence="12" key="1">
    <citation type="submission" date="2013-04" db="EMBL/GenBank/DDBJ databases">
        <authorList>
            <person name="Qu J."/>
            <person name="Murali S.C."/>
            <person name="Bandaranaike D."/>
            <person name="Bellair M."/>
            <person name="Blankenburg K."/>
            <person name="Chao H."/>
            <person name="Dinh H."/>
            <person name="Doddapaneni H."/>
            <person name="Downs B."/>
            <person name="Dugan-Rocha S."/>
            <person name="Elkadiri S."/>
            <person name="Gnanaolivu R.D."/>
            <person name="Hernandez B."/>
            <person name="Javaid M."/>
            <person name="Jayaseelan J.C."/>
            <person name="Lee S."/>
            <person name="Li M."/>
            <person name="Ming W."/>
            <person name="Munidasa M."/>
            <person name="Muniz J."/>
            <person name="Nguyen L."/>
            <person name="Ongeri F."/>
            <person name="Osuji N."/>
            <person name="Pu L.-L."/>
            <person name="Puazo M."/>
            <person name="Qu C."/>
            <person name="Quiroz J."/>
            <person name="Raj R."/>
            <person name="Weissenberger G."/>
            <person name="Xin Y."/>
            <person name="Zou X."/>
            <person name="Han Y."/>
            <person name="Richards S."/>
            <person name="Worley K."/>
            <person name="Muzny D."/>
            <person name="Gibbs R."/>
        </authorList>
    </citation>
    <scope>NUCLEOTIDE SEQUENCE</scope>
    <source>
        <strain evidence="12">Sampled in the wild</strain>
    </source>
</reference>
<dbReference type="PANTHER" id="PTHR11003">
    <property type="entry name" value="POTASSIUM CHANNEL, SUBFAMILY K"/>
    <property type="match status" value="1"/>
</dbReference>
<dbReference type="InterPro" id="IPR003280">
    <property type="entry name" value="2pore_dom_K_chnl"/>
</dbReference>
<keyword evidence="4 10" id="KW-1133">Transmembrane helix</keyword>
<evidence type="ECO:0000313" key="12">
    <source>
        <dbReference type="EMBL" id="KAG8224069.1"/>
    </source>
</evidence>
<dbReference type="GO" id="GO:0015271">
    <property type="term" value="F:outward rectifier potassium channel activity"/>
    <property type="evidence" value="ECO:0007669"/>
    <property type="project" value="TreeGrafter"/>
</dbReference>
<evidence type="ECO:0000256" key="10">
    <source>
        <dbReference type="SAM" id="Phobius"/>
    </source>
</evidence>